<name>A0A7K9HM74_9PICI</name>
<feature type="compositionally biased region" description="Low complexity" evidence="1">
    <location>
        <begin position="100"/>
        <end position="115"/>
    </location>
</feature>
<feature type="non-terminal residue" evidence="2">
    <location>
        <position position="1"/>
    </location>
</feature>
<feature type="region of interest" description="Disordered" evidence="1">
    <location>
        <begin position="130"/>
        <end position="171"/>
    </location>
</feature>
<dbReference type="EMBL" id="VWZO01009236">
    <property type="protein sequence ID" value="NXH14961.1"/>
    <property type="molecule type" value="Genomic_DNA"/>
</dbReference>
<feature type="non-terminal residue" evidence="2">
    <location>
        <position position="171"/>
    </location>
</feature>
<organism evidence="2 3">
    <name type="scientific">Bucco capensis</name>
    <name type="common">collared puffbird</name>
    <dbReference type="NCBI Taxonomy" id="135168"/>
    <lineage>
        <taxon>Eukaryota</taxon>
        <taxon>Metazoa</taxon>
        <taxon>Chordata</taxon>
        <taxon>Craniata</taxon>
        <taxon>Vertebrata</taxon>
        <taxon>Euteleostomi</taxon>
        <taxon>Archelosauria</taxon>
        <taxon>Archosauria</taxon>
        <taxon>Dinosauria</taxon>
        <taxon>Saurischia</taxon>
        <taxon>Theropoda</taxon>
        <taxon>Coelurosauria</taxon>
        <taxon>Aves</taxon>
        <taxon>Neognathae</taxon>
        <taxon>Neoaves</taxon>
        <taxon>Telluraves</taxon>
        <taxon>Coraciimorphae</taxon>
        <taxon>Piciformes</taxon>
        <taxon>Bucconidae</taxon>
        <taxon>Bucco</taxon>
    </lineage>
</organism>
<evidence type="ECO:0000256" key="1">
    <source>
        <dbReference type="SAM" id="MobiDB-lite"/>
    </source>
</evidence>
<dbReference type="Proteomes" id="UP000534107">
    <property type="component" value="Unassembled WGS sequence"/>
</dbReference>
<keyword evidence="3" id="KW-1185">Reference proteome</keyword>
<feature type="compositionally biased region" description="Polar residues" evidence="1">
    <location>
        <begin position="1"/>
        <end position="11"/>
    </location>
</feature>
<reference evidence="2 3" key="1">
    <citation type="submission" date="2019-09" db="EMBL/GenBank/DDBJ databases">
        <title>Bird 10,000 Genomes (B10K) Project - Family phase.</title>
        <authorList>
            <person name="Zhang G."/>
        </authorList>
    </citation>
    <scope>NUCLEOTIDE SEQUENCE [LARGE SCALE GENOMIC DNA]</scope>
    <source>
        <strain evidence="2">B10K-DU-001-16</strain>
        <tissue evidence="2">Muscle</tissue>
    </source>
</reference>
<dbReference type="AlphaFoldDB" id="A0A7K9HM74"/>
<protein>
    <submittedName>
        <fullName evidence="2">GP179 protein</fullName>
    </submittedName>
</protein>
<comment type="caution">
    <text evidence="2">The sequence shown here is derived from an EMBL/GenBank/DDBJ whole genome shotgun (WGS) entry which is preliminary data.</text>
</comment>
<accession>A0A7K9HM74</accession>
<gene>
    <name evidence="2" type="primary">Gpr179_2</name>
    <name evidence="2" type="ORF">BUCCAP_R15848</name>
</gene>
<feature type="region of interest" description="Disordered" evidence="1">
    <location>
        <begin position="1"/>
        <end position="118"/>
    </location>
</feature>
<sequence>KAAANKSQSIESLKAEICPWEAPEAESTDKAEICPWEVAAASPAQPEAQQGSAGGSKGHKRIRRQEALASPGTAPGSRDTEDVWPWDSMDMEQLPGKGQAGSSALPKSASKKSQSLESLKAEICPWEVESTDKAEICPWESAAPPAKKEKAKQDKHGPEKSHTRSPALPKS</sequence>
<evidence type="ECO:0000313" key="3">
    <source>
        <dbReference type="Proteomes" id="UP000534107"/>
    </source>
</evidence>
<proteinExistence type="predicted"/>
<dbReference type="OrthoDB" id="5823771at2759"/>
<feature type="compositionally biased region" description="Basic and acidic residues" evidence="1">
    <location>
        <begin position="146"/>
        <end position="162"/>
    </location>
</feature>
<evidence type="ECO:0000313" key="2">
    <source>
        <dbReference type="EMBL" id="NXH14961.1"/>
    </source>
</evidence>
<feature type="compositionally biased region" description="Low complexity" evidence="1">
    <location>
        <begin position="39"/>
        <end position="51"/>
    </location>
</feature>